<reference evidence="16" key="1">
    <citation type="journal article" date="2019" name="Int. J. Syst. Evol. Microbiol.">
        <title>The Global Catalogue of Microorganisms (GCM) 10K type strain sequencing project: providing services to taxonomists for standard genome sequencing and annotation.</title>
        <authorList>
            <consortium name="The Broad Institute Genomics Platform"/>
            <consortium name="The Broad Institute Genome Sequencing Center for Infectious Disease"/>
            <person name="Wu L."/>
            <person name="Ma J."/>
        </authorList>
    </citation>
    <scope>NUCLEOTIDE SEQUENCE [LARGE SCALE GENOMIC DNA]</scope>
    <source>
        <strain evidence="16">KCTC 22232</strain>
    </source>
</reference>
<dbReference type="PANTHER" id="PTHR30332:SF25">
    <property type="entry name" value="SECRETIN XPSD"/>
    <property type="match status" value="1"/>
</dbReference>
<feature type="compositionally biased region" description="Polar residues" evidence="11">
    <location>
        <begin position="55"/>
        <end position="65"/>
    </location>
</feature>
<evidence type="ECO:0000256" key="5">
    <source>
        <dbReference type="ARBA" id="ARBA00022692"/>
    </source>
</evidence>
<dbReference type="RefSeq" id="WP_189442001.1">
    <property type="nucleotide sequence ID" value="NZ_BMXT01000003.1"/>
</dbReference>
<dbReference type="Proteomes" id="UP000621898">
    <property type="component" value="Unassembled WGS sequence"/>
</dbReference>
<name>A0ABQ3A506_9GAMM</name>
<dbReference type="Pfam" id="PF21305">
    <property type="entry name" value="type_II_gspD_N0"/>
    <property type="match status" value="1"/>
</dbReference>
<evidence type="ECO:0000256" key="2">
    <source>
        <dbReference type="ARBA" id="ARBA00006980"/>
    </source>
</evidence>
<dbReference type="InterPro" id="IPR038591">
    <property type="entry name" value="NolW-like_sf"/>
</dbReference>
<feature type="domain" description="Type II/III secretion system secretin-like" evidence="12">
    <location>
        <begin position="587"/>
        <end position="754"/>
    </location>
</feature>
<feature type="region of interest" description="Disordered" evidence="11">
    <location>
        <begin position="448"/>
        <end position="474"/>
    </location>
</feature>
<comment type="subcellular location">
    <subcellularLocation>
        <location evidence="1 10">Cell outer membrane</location>
    </subcellularLocation>
</comment>
<keyword evidence="7" id="KW-0653">Protein transport</keyword>
<evidence type="ECO:0000256" key="3">
    <source>
        <dbReference type="ARBA" id="ARBA00022448"/>
    </source>
</evidence>
<dbReference type="PANTHER" id="PTHR30332">
    <property type="entry name" value="PROBABLE GENERAL SECRETION PATHWAY PROTEIN D"/>
    <property type="match status" value="1"/>
</dbReference>
<sequence>MFRTLTQQVLRTATLAVVVGMAGCASLPQPHDDGALQREAMAGTHKPVPAPLPLNNDTGSGSEATAQAEVSHGSGQFIRPSALSTPRPAASGNGAVTFNFENQPVQAVVKAILGDLLKQNYTIVPGVQGNISFATSEPVDSSQALPILETLLSWTHNALVQRNGGYVVMPEKEAVAGNLVPSLGASAPQGGLQARLFPLRYISATEMQKLIKPFARTDSTLLVDQARNLLVMSGTPEELANYQSMVRTFDVDWLRGMSVGVFNLQYANVGELMPKLDGMFGKGGDTPLAGMLRFIPIARTNAIVVISTQPEYLQEVGDWIAKIDRGGGNEPQLFVYDVRNIKASDLAKYLAQIYTNGAGSGGDNGGQVGPGLSSGTLGSANNTNGASSMGSTAGSFGSSAGGMTGATGTSGFGGLGNTTGTSGTSGGFGGSIAGGGGGKSFGVGAAGGTADASGSGSGGSNEQQYSSSDGSVKISSVDSSNQLMVRARPSQWEEIKGAIAKLDNVPLQVQIETRIMEVTLTGDFQFGVQWYLQGLTGSTTNSDGSVTPGEPYRHRQIALGSGGNTYNTGDALFYSFINSRMQVALSAMETNGNTKTLSAPSMVVLNNQLAHIQVGNQIPVNQTSIIGLGTGSSTEATASNVTYLPTGVILDVQPRVNPGGLVYLNVHQQVSSTLGQANSQGNFTIAQRDVATQVAVQSGQTVLLGGLIQQDESGTDTGIPGLNRIPWLGRLFGTTSRGKARTELIVLITPRVIRGAEDAKQITDDYQDKFESLAPLRTSADHAVATPAVIAPLPTTTAPAPGWPEQLQQHAETALQHSDYTTAQELAMQSWKQGSQRGALCERNWQVIIEARKHSNRLGTVDAARKQQAECLR</sequence>
<feature type="domain" description="GspD-like N0" evidence="14">
    <location>
        <begin position="99"/>
        <end position="165"/>
    </location>
</feature>
<feature type="domain" description="NolW-like" evidence="13">
    <location>
        <begin position="260"/>
        <end position="326"/>
    </location>
</feature>
<keyword evidence="4" id="KW-1134">Transmembrane beta strand</keyword>
<evidence type="ECO:0000259" key="12">
    <source>
        <dbReference type="Pfam" id="PF00263"/>
    </source>
</evidence>
<evidence type="ECO:0000256" key="9">
    <source>
        <dbReference type="ARBA" id="ARBA00023237"/>
    </source>
</evidence>
<dbReference type="Gene3D" id="3.55.50.30">
    <property type="match status" value="1"/>
</dbReference>
<accession>A0ABQ3A506</accession>
<evidence type="ECO:0000256" key="1">
    <source>
        <dbReference type="ARBA" id="ARBA00004442"/>
    </source>
</evidence>
<feature type="domain" description="NolW-like" evidence="13">
    <location>
        <begin position="195"/>
        <end position="253"/>
    </location>
</feature>
<keyword evidence="9" id="KW-0998">Cell outer membrane</keyword>
<dbReference type="Gene3D" id="3.30.1370.120">
    <property type="match status" value="3"/>
</dbReference>
<dbReference type="PRINTS" id="PR00811">
    <property type="entry name" value="BCTERIALGSPD"/>
</dbReference>
<evidence type="ECO:0000259" key="14">
    <source>
        <dbReference type="Pfam" id="PF21305"/>
    </source>
</evidence>
<dbReference type="InterPro" id="IPR001775">
    <property type="entry name" value="GspD/PilQ"/>
</dbReference>
<gene>
    <name evidence="15" type="primary">gspD</name>
    <name evidence="15" type="ORF">GCM10008098_27440</name>
</gene>
<feature type="compositionally biased region" description="Gly residues" evidence="11">
    <location>
        <begin position="360"/>
        <end position="369"/>
    </location>
</feature>
<feature type="region of interest" description="Disordered" evidence="11">
    <location>
        <begin position="360"/>
        <end position="393"/>
    </location>
</feature>
<dbReference type="InterPro" id="IPR049371">
    <property type="entry name" value="GspD-like_N0"/>
</dbReference>
<organism evidence="15 16">
    <name type="scientific">Rhodanobacter panaciterrae</name>
    <dbReference type="NCBI Taxonomy" id="490572"/>
    <lineage>
        <taxon>Bacteria</taxon>
        <taxon>Pseudomonadati</taxon>
        <taxon>Pseudomonadota</taxon>
        <taxon>Gammaproteobacteria</taxon>
        <taxon>Lysobacterales</taxon>
        <taxon>Rhodanobacteraceae</taxon>
        <taxon>Rhodanobacter</taxon>
    </lineage>
</organism>
<keyword evidence="8" id="KW-0472">Membrane</keyword>
<keyword evidence="5" id="KW-0812">Transmembrane</keyword>
<dbReference type="PROSITE" id="PS51257">
    <property type="entry name" value="PROKAR_LIPOPROTEIN"/>
    <property type="match status" value="1"/>
</dbReference>
<evidence type="ECO:0000256" key="11">
    <source>
        <dbReference type="SAM" id="MobiDB-lite"/>
    </source>
</evidence>
<dbReference type="Pfam" id="PF00263">
    <property type="entry name" value="Secretin"/>
    <property type="match status" value="1"/>
</dbReference>
<keyword evidence="3 10" id="KW-0813">Transport</keyword>
<dbReference type="InterPro" id="IPR005644">
    <property type="entry name" value="NolW-like"/>
</dbReference>
<protein>
    <submittedName>
        <fullName evidence="15">Type II secretion system protein GspD</fullName>
    </submittedName>
</protein>
<evidence type="ECO:0000313" key="15">
    <source>
        <dbReference type="EMBL" id="GGY32483.1"/>
    </source>
</evidence>
<dbReference type="EMBL" id="BMXT01000003">
    <property type="protein sequence ID" value="GGY32483.1"/>
    <property type="molecule type" value="Genomic_DNA"/>
</dbReference>
<evidence type="ECO:0000256" key="8">
    <source>
        <dbReference type="ARBA" id="ARBA00023136"/>
    </source>
</evidence>
<evidence type="ECO:0000313" key="16">
    <source>
        <dbReference type="Proteomes" id="UP000621898"/>
    </source>
</evidence>
<keyword evidence="6" id="KW-0732">Signal</keyword>
<dbReference type="NCBIfam" id="TIGR02517">
    <property type="entry name" value="type_II_gspD"/>
    <property type="match status" value="1"/>
</dbReference>
<dbReference type="Pfam" id="PF03958">
    <property type="entry name" value="Secretin_N"/>
    <property type="match status" value="3"/>
</dbReference>
<evidence type="ECO:0000256" key="7">
    <source>
        <dbReference type="ARBA" id="ARBA00022927"/>
    </source>
</evidence>
<feature type="domain" description="NolW-like" evidence="13">
    <location>
        <begin position="334"/>
        <end position="506"/>
    </location>
</feature>
<keyword evidence="16" id="KW-1185">Reference proteome</keyword>
<evidence type="ECO:0000256" key="4">
    <source>
        <dbReference type="ARBA" id="ARBA00022452"/>
    </source>
</evidence>
<dbReference type="InterPro" id="IPR013356">
    <property type="entry name" value="T2SS_GspD"/>
</dbReference>
<dbReference type="InterPro" id="IPR004846">
    <property type="entry name" value="T2SS/T3SS_dom"/>
</dbReference>
<comment type="caution">
    <text evidence="15">The sequence shown here is derived from an EMBL/GenBank/DDBJ whole genome shotgun (WGS) entry which is preliminary data.</text>
</comment>
<evidence type="ECO:0000259" key="13">
    <source>
        <dbReference type="Pfam" id="PF03958"/>
    </source>
</evidence>
<dbReference type="InterPro" id="IPR050810">
    <property type="entry name" value="Bact_Secretion_Sys_Channel"/>
</dbReference>
<evidence type="ECO:0000256" key="10">
    <source>
        <dbReference type="RuleBase" id="RU004004"/>
    </source>
</evidence>
<proteinExistence type="inferred from homology"/>
<comment type="similarity">
    <text evidence="2">Belongs to the bacterial secretin family. GSP D subfamily.</text>
</comment>
<feature type="region of interest" description="Disordered" evidence="11">
    <location>
        <begin position="45"/>
        <end position="71"/>
    </location>
</feature>
<feature type="compositionally biased region" description="Polar residues" evidence="11">
    <location>
        <begin position="373"/>
        <end position="384"/>
    </location>
</feature>
<evidence type="ECO:0000256" key="6">
    <source>
        <dbReference type="ARBA" id="ARBA00022729"/>
    </source>
</evidence>